<organism evidence="2 3">
    <name type="scientific">Nocardioides agri</name>
    <dbReference type="NCBI Taxonomy" id="2682843"/>
    <lineage>
        <taxon>Bacteria</taxon>
        <taxon>Bacillati</taxon>
        <taxon>Actinomycetota</taxon>
        <taxon>Actinomycetes</taxon>
        <taxon>Propionibacteriales</taxon>
        <taxon>Nocardioidaceae</taxon>
        <taxon>Nocardioides</taxon>
    </lineage>
</organism>
<feature type="chain" id="PRO_5026655023" description="DUF541 domain-containing protein" evidence="1">
    <location>
        <begin position="31"/>
        <end position="264"/>
    </location>
</feature>
<feature type="signal peptide" evidence="1">
    <location>
        <begin position="1"/>
        <end position="30"/>
    </location>
</feature>
<dbReference type="Proteomes" id="UP000473525">
    <property type="component" value="Unassembled WGS sequence"/>
</dbReference>
<dbReference type="AlphaFoldDB" id="A0A6L6XQ87"/>
<evidence type="ECO:0000313" key="3">
    <source>
        <dbReference type="Proteomes" id="UP000473525"/>
    </source>
</evidence>
<proteinExistence type="predicted"/>
<reference evidence="2 3" key="1">
    <citation type="submission" date="2019-12" db="EMBL/GenBank/DDBJ databases">
        <authorList>
            <person name="Huq M.A."/>
        </authorList>
    </citation>
    <scope>NUCLEOTIDE SEQUENCE [LARGE SCALE GENOMIC DNA]</scope>
    <source>
        <strain evidence="2 3">MAH-18</strain>
    </source>
</reference>
<dbReference type="PROSITE" id="PS51257">
    <property type="entry name" value="PROKAR_LIPOPROTEIN"/>
    <property type="match status" value="1"/>
</dbReference>
<name>A0A6L6XQ87_9ACTN</name>
<evidence type="ECO:0000256" key="1">
    <source>
        <dbReference type="SAM" id="SignalP"/>
    </source>
</evidence>
<gene>
    <name evidence="2" type="ORF">GON03_06045</name>
</gene>
<accession>A0A6L6XQ87</accession>
<sequence>MSLRLLTRVAAGTAALAVLSGCGTTSIAEAEARVENEPGVVTVRASQMESPDTLPFLIQVPIDVRVVMESDSTEAEILDVLEAYSEDVDDEVVSTVEVVLRGLHGLSVLATRQGVRVEEVEEQAVDDLVEAQEDAALAVYRRELTKYRFGDEDRLVESVEVRLAAPSGYDEVFAAADRYREAEGPVTVRSGSFELGVDEYGEVTEAKTRLIRDAGERFRLRSVWIADIYGMTLRVDASDVPAATRYVESHVSRETGRVDVAAAT</sequence>
<evidence type="ECO:0000313" key="2">
    <source>
        <dbReference type="EMBL" id="MVQ48736.1"/>
    </source>
</evidence>
<keyword evidence="3" id="KW-1185">Reference proteome</keyword>
<protein>
    <recommendedName>
        <fullName evidence="4">DUF541 domain-containing protein</fullName>
    </recommendedName>
</protein>
<evidence type="ECO:0008006" key="4">
    <source>
        <dbReference type="Google" id="ProtNLM"/>
    </source>
</evidence>
<dbReference type="EMBL" id="WSEK01000004">
    <property type="protein sequence ID" value="MVQ48736.1"/>
    <property type="molecule type" value="Genomic_DNA"/>
</dbReference>
<dbReference type="RefSeq" id="WP_157341074.1">
    <property type="nucleotide sequence ID" value="NZ_WSEK01000004.1"/>
</dbReference>
<comment type="caution">
    <text evidence="2">The sequence shown here is derived from an EMBL/GenBank/DDBJ whole genome shotgun (WGS) entry which is preliminary data.</text>
</comment>
<keyword evidence="1" id="KW-0732">Signal</keyword>